<evidence type="ECO:0000313" key="5">
    <source>
        <dbReference type="Proteomes" id="UP000505325"/>
    </source>
</evidence>
<evidence type="ECO:0000313" key="4">
    <source>
        <dbReference type="EMBL" id="QKJ85643.1"/>
    </source>
</evidence>
<dbReference type="Proteomes" id="UP000505325">
    <property type="component" value="Chromosome"/>
</dbReference>
<evidence type="ECO:0000259" key="3">
    <source>
        <dbReference type="PROSITE" id="PS51755"/>
    </source>
</evidence>
<dbReference type="SMART" id="SM00862">
    <property type="entry name" value="Trans_reg_C"/>
    <property type="match status" value="1"/>
</dbReference>
<dbReference type="InterPro" id="IPR016032">
    <property type="entry name" value="Sig_transdc_resp-reg_C-effctor"/>
</dbReference>
<dbReference type="PROSITE" id="PS51755">
    <property type="entry name" value="OMPR_PHOB"/>
    <property type="match status" value="1"/>
</dbReference>
<reference evidence="4 5" key="1">
    <citation type="submission" date="2020-06" db="EMBL/GenBank/DDBJ databases">
        <title>Genome sequence of Paramixta manurensis strain PD-1.</title>
        <authorList>
            <person name="Lee C.W."/>
            <person name="Kim J."/>
        </authorList>
    </citation>
    <scope>NUCLEOTIDE SEQUENCE [LARGE SCALE GENOMIC DNA]</scope>
    <source>
        <strain evidence="4 5">PD-1</strain>
    </source>
</reference>
<proteinExistence type="predicted"/>
<organism evidence="4 5">
    <name type="scientific">Paramixta manurensis</name>
    <dbReference type="NCBI Taxonomy" id="2740817"/>
    <lineage>
        <taxon>Bacteria</taxon>
        <taxon>Pseudomonadati</taxon>
        <taxon>Pseudomonadota</taxon>
        <taxon>Gammaproteobacteria</taxon>
        <taxon>Enterobacterales</taxon>
        <taxon>Erwiniaceae</taxon>
        <taxon>Paramixta</taxon>
    </lineage>
</organism>
<sequence length="307" mass="35002">MDSSEYIINNWLLDIASGSLIHQTTGEQRRLGEYQLRLLTIFIQNAGKILSREELTNLVWERRIIGNNSLPNAVHALRAALEDDGKQQRLIKTIPRKGYILEAEFCGQRHVETDNPPEESDVFPARPECDAGQPADLVLTETPQPENNAAPPQPGISHWVKKKGLSTALFILALVIAFSSWGWKNSQQPPTSPFSLSAVQRNVYSNIALYQLNDTSGFSDSKDDLHASLKGSLYRMNQTLKTHQVHLQIYYHASEMVLNYTMVMKNSCDKRQLAMNIYQWRQDIDQLNSLIYREMERKLNEMAVCIN</sequence>
<dbReference type="KEGG" id="pmak:PMPD1_0671"/>
<name>A0A6M8UJK9_9GAMM</name>
<evidence type="ECO:0000256" key="1">
    <source>
        <dbReference type="ARBA" id="ARBA00023125"/>
    </source>
</evidence>
<dbReference type="Gene3D" id="1.10.10.10">
    <property type="entry name" value="Winged helix-like DNA-binding domain superfamily/Winged helix DNA-binding domain"/>
    <property type="match status" value="1"/>
</dbReference>
<accession>A0A6M8UJK9</accession>
<feature type="domain" description="OmpR/PhoB-type" evidence="3">
    <location>
        <begin position="3"/>
        <end position="103"/>
    </location>
</feature>
<dbReference type="GO" id="GO:0006355">
    <property type="term" value="P:regulation of DNA-templated transcription"/>
    <property type="evidence" value="ECO:0007669"/>
    <property type="project" value="InterPro"/>
</dbReference>
<dbReference type="GO" id="GO:0000160">
    <property type="term" value="P:phosphorelay signal transduction system"/>
    <property type="evidence" value="ECO:0007669"/>
    <property type="project" value="InterPro"/>
</dbReference>
<dbReference type="AlphaFoldDB" id="A0A6M8UJK9"/>
<gene>
    <name evidence="4" type="ORF">PMPD1_0671</name>
</gene>
<dbReference type="InterPro" id="IPR036388">
    <property type="entry name" value="WH-like_DNA-bd_sf"/>
</dbReference>
<dbReference type="EMBL" id="CP054212">
    <property type="protein sequence ID" value="QKJ85643.1"/>
    <property type="molecule type" value="Genomic_DNA"/>
</dbReference>
<keyword evidence="5" id="KW-1185">Reference proteome</keyword>
<protein>
    <submittedName>
        <fullName evidence="4">Transcriptional regulator</fullName>
    </submittedName>
</protein>
<dbReference type="CDD" id="cd00383">
    <property type="entry name" value="trans_reg_C"/>
    <property type="match status" value="1"/>
</dbReference>
<keyword evidence="1 2" id="KW-0238">DNA-binding</keyword>
<feature type="DNA-binding region" description="OmpR/PhoB-type" evidence="2">
    <location>
        <begin position="3"/>
        <end position="103"/>
    </location>
</feature>
<evidence type="ECO:0000256" key="2">
    <source>
        <dbReference type="PROSITE-ProRule" id="PRU01091"/>
    </source>
</evidence>
<dbReference type="SUPFAM" id="SSF46894">
    <property type="entry name" value="C-terminal effector domain of the bipartite response regulators"/>
    <property type="match status" value="1"/>
</dbReference>
<dbReference type="GO" id="GO:0003677">
    <property type="term" value="F:DNA binding"/>
    <property type="evidence" value="ECO:0007669"/>
    <property type="project" value="UniProtKB-UniRule"/>
</dbReference>
<dbReference type="Pfam" id="PF00486">
    <property type="entry name" value="Trans_reg_C"/>
    <property type="match status" value="1"/>
</dbReference>
<dbReference type="InterPro" id="IPR001867">
    <property type="entry name" value="OmpR/PhoB-type_DNA-bd"/>
</dbReference>
<dbReference type="RefSeq" id="WP_173632713.1">
    <property type="nucleotide sequence ID" value="NZ_CP054212.1"/>
</dbReference>